<evidence type="ECO:0000256" key="1">
    <source>
        <dbReference type="ARBA" id="ARBA00011738"/>
    </source>
</evidence>
<gene>
    <name evidence="3" type="ORF">ASPGLDRAFT_153311</name>
</gene>
<dbReference type="InterPro" id="IPR011008">
    <property type="entry name" value="Dimeric_a/b-barrel"/>
</dbReference>
<dbReference type="SUPFAM" id="SSF54909">
    <property type="entry name" value="Dimeric alpha+beta barrel"/>
    <property type="match status" value="1"/>
</dbReference>
<keyword evidence="4" id="KW-1185">Reference proteome</keyword>
<dbReference type="InterPro" id="IPR013097">
    <property type="entry name" value="Dabb"/>
</dbReference>
<evidence type="ECO:0000259" key="2">
    <source>
        <dbReference type="PROSITE" id="PS51502"/>
    </source>
</evidence>
<dbReference type="EMBL" id="KV878902">
    <property type="protein sequence ID" value="OJJ82501.1"/>
    <property type="molecule type" value="Genomic_DNA"/>
</dbReference>
<reference evidence="4" key="1">
    <citation type="journal article" date="2017" name="Genome Biol.">
        <title>Comparative genomics reveals high biological diversity and specific adaptations in the industrially and medically important fungal genus Aspergillus.</title>
        <authorList>
            <person name="de Vries R.P."/>
            <person name="Riley R."/>
            <person name="Wiebenga A."/>
            <person name="Aguilar-Osorio G."/>
            <person name="Amillis S."/>
            <person name="Uchima C.A."/>
            <person name="Anderluh G."/>
            <person name="Asadollahi M."/>
            <person name="Askin M."/>
            <person name="Barry K."/>
            <person name="Battaglia E."/>
            <person name="Bayram O."/>
            <person name="Benocci T."/>
            <person name="Braus-Stromeyer S.A."/>
            <person name="Caldana C."/>
            <person name="Canovas D."/>
            <person name="Cerqueira G.C."/>
            <person name="Chen F."/>
            <person name="Chen W."/>
            <person name="Choi C."/>
            <person name="Clum A."/>
            <person name="Dos Santos R.A."/>
            <person name="Damasio A.R."/>
            <person name="Diallinas G."/>
            <person name="Emri T."/>
            <person name="Fekete E."/>
            <person name="Flipphi M."/>
            <person name="Freyberg S."/>
            <person name="Gallo A."/>
            <person name="Gournas C."/>
            <person name="Habgood R."/>
            <person name="Hainaut M."/>
            <person name="Harispe M.L."/>
            <person name="Henrissat B."/>
            <person name="Hilden K.S."/>
            <person name="Hope R."/>
            <person name="Hossain A."/>
            <person name="Karabika E."/>
            <person name="Karaffa L."/>
            <person name="Karanyi Z."/>
            <person name="Krasevec N."/>
            <person name="Kuo A."/>
            <person name="Kusch H."/>
            <person name="LaButti K."/>
            <person name="Lagendijk E.L."/>
            <person name="Lapidus A."/>
            <person name="Levasseur A."/>
            <person name="Lindquist E."/>
            <person name="Lipzen A."/>
            <person name="Logrieco A.F."/>
            <person name="MacCabe A."/>
            <person name="Maekelae M.R."/>
            <person name="Malavazi I."/>
            <person name="Melin P."/>
            <person name="Meyer V."/>
            <person name="Mielnichuk N."/>
            <person name="Miskei M."/>
            <person name="Molnar A.P."/>
            <person name="Mule G."/>
            <person name="Ngan C.Y."/>
            <person name="Orejas M."/>
            <person name="Orosz E."/>
            <person name="Ouedraogo J.P."/>
            <person name="Overkamp K.M."/>
            <person name="Park H.-S."/>
            <person name="Perrone G."/>
            <person name="Piumi F."/>
            <person name="Punt P.J."/>
            <person name="Ram A.F."/>
            <person name="Ramon A."/>
            <person name="Rauscher S."/>
            <person name="Record E."/>
            <person name="Riano-Pachon D.M."/>
            <person name="Robert V."/>
            <person name="Roehrig J."/>
            <person name="Ruller R."/>
            <person name="Salamov A."/>
            <person name="Salih N.S."/>
            <person name="Samson R.A."/>
            <person name="Sandor E."/>
            <person name="Sanguinetti M."/>
            <person name="Schuetze T."/>
            <person name="Sepcic K."/>
            <person name="Shelest E."/>
            <person name="Sherlock G."/>
            <person name="Sophianopoulou V."/>
            <person name="Squina F.M."/>
            <person name="Sun H."/>
            <person name="Susca A."/>
            <person name="Todd R.B."/>
            <person name="Tsang A."/>
            <person name="Unkles S.E."/>
            <person name="van de Wiele N."/>
            <person name="van Rossen-Uffink D."/>
            <person name="Oliveira J.V."/>
            <person name="Vesth T.C."/>
            <person name="Visser J."/>
            <person name="Yu J.-H."/>
            <person name="Zhou M."/>
            <person name="Andersen M.R."/>
            <person name="Archer D.B."/>
            <person name="Baker S.E."/>
            <person name="Benoit I."/>
            <person name="Brakhage A.A."/>
            <person name="Braus G.H."/>
            <person name="Fischer R."/>
            <person name="Frisvad J.C."/>
            <person name="Goldman G.H."/>
            <person name="Houbraken J."/>
            <person name="Oakley B."/>
            <person name="Pocsi I."/>
            <person name="Scazzocchio C."/>
            <person name="Seiboth B."/>
            <person name="vanKuyk P.A."/>
            <person name="Wortman J."/>
            <person name="Dyer P.S."/>
            <person name="Grigoriev I.V."/>
        </authorList>
    </citation>
    <scope>NUCLEOTIDE SEQUENCE [LARGE SCALE GENOMIC DNA]</scope>
    <source>
        <strain evidence="4">CBS 516.65</strain>
    </source>
</reference>
<organism evidence="3 4">
    <name type="scientific">Aspergillus glaucus CBS 516.65</name>
    <dbReference type="NCBI Taxonomy" id="1160497"/>
    <lineage>
        <taxon>Eukaryota</taxon>
        <taxon>Fungi</taxon>
        <taxon>Dikarya</taxon>
        <taxon>Ascomycota</taxon>
        <taxon>Pezizomycotina</taxon>
        <taxon>Eurotiomycetes</taxon>
        <taxon>Eurotiomycetidae</taxon>
        <taxon>Eurotiales</taxon>
        <taxon>Aspergillaceae</taxon>
        <taxon>Aspergillus</taxon>
        <taxon>Aspergillus subgen. Aspergillus</taxon>
    </lineage>
</organism>
<evidence type="ECO:0000313" key="4">
    <source>
        <dbReference type="Proteomes" id="UP000184300"/>
    </source>
</evidence>
<sequence length="111" mass="12785">MTILHLVLFQFKSEVAPATQQEILQEFLTLPQKCEDALQNLYIRGIRGGVECTPGASSNFTHVFIVEFNSMQQREYYKSVDPVHVDFASRIMPLLRFIKISVFQESKFLGQ</sequence>
<dbReference type="GeneID" id="34458585"/>
<dbReference type="Gene3D" id="3.30.70.100">
    <property type="match status" value="1"/>
</dbReference>
<accession>A0A1L9VEX5</accession>
<dbReference type="PANTHER" id="PTHR33178:SF10">
    <property type="entry name" value="STRESS-RESPONSE A_B BARREL DOMAIN-CONTAINING PROTEIN"/>
    <property type="match status" value="1"/>
</dbReference>
<dbReference type="AlphaFoldDB" id="A0A1L9VEX5"/>
<dbReference type="OrthoDB" id="1601230at2759"/>
<proteinExistence type="predicted"/>
<dbReference type="VEuPathDB" id="FungiDB:ASPGLDRAFT_153311"/>
<dbReference type="STRING" id="1160497.A0A1L9VEX5"/>
<dbReference type="InterPro" id="IPR044662">
    <property type="entry name" value="HS1/DABB1-like"/>
</dbReference>
<dbReference type="SMART" id="SM00886">
    <property type="entry name" value="Dabb"/>
    <property type="match status" value="1"/>
</dbReference>
<dbReference type="Pfam" id="PF07876">
    <property type="entry name" value="Dabb"/>
    <property type="match status" value="1"/>
</dbReference>
<feature type="domain" description="Stress-response A/B barrel" evidence="2">
    <location>
        <begin position="3"/>
        <end position="105"/>
    </location>
</feature>
<dbReference type="Proteomes" id="UP000184300">
    <property type="component" value="Unassembled WGS sequence"/>
</dbReference>
<comment type="subunit">
    <text evidence="1">Homodimer.</text>
</comment>
<dbReference type="PROSITE" id="PS51502">
    <property type="entry name" value="S_R_A_B_BARREL"/>
    <property type="match status" value="1"/>
</dbReference>
<dbReference type="PANTHER" id="PTHR33178">
    <property type="match status" value="1"/>
</dbReference>
<evidence type="ECO:0000313" key="3">
    <source>
        <dbReference type="EMBL" id="OJJ82501.1"/>
    </source>
</evidence>
<name>A0A1L9VEX5_ASPGL</name>
<protein>
    <recommendedName>
        <fullName evidence="2">Stress-response A/B barrel domain-containing protein</fullName>
    </recommendedName>
</protein>
<dbReference type="RefSeq" id="XP_022399199.1">
    <property type="nucleotide sequence ID" value="XM_022542324.1"/>
</dbReference>